<reference evidence="1" key="1">
    <citation type="submission" date="2020-11" db="EMBL/GenBank/DDBJ databases">
        <title>Isolation and identification of active actinomycetes.</title>
        <authorList>
            <person name="Sun X."/>
        </authorList>
    </citation>
    <scope>NUCLEOTIDE SEQUENCE</scope>
    <source>
        <strain evidence="1">NEAU-A11</strain>
    </source>
</reference>
<protein>
    <submittedName>
        <fullName evidence="1">Uncharacterized protein</fullName>
    </submittedName>
</protein>
<sequence length="50" mass="5124">MDLVSPTNPIFGTAGIPILNGPPPAESLTLAAEDGLRLTFGDCPLRVGFA</sequence>
<gene>
    <name evidence="1" type="ORF">I4J89_43980</name>
</gene>
<evidence type="ECO:0000313" key="2">
    <source>
        <dbReference type="Proteomes" id="UP000598146"/>
    </source>
</evidence>
<keyword evidence="2" id="KW-1185">Reference proteome</keyword>
<dbReference type="RefSeq" id="WP_196420173.1">
    <property type="nucleotide sequence ID" value="NZ_JADQTO010000037.1"/>
</dbReference>
<proteinExistence type="predicted"/>
<organism evidence="1 2">
    <name type="scientific">Actinoplanes aureus</name>
    <dbReference type="NCBI Taxonomy" id="2792083"/>
    <lineage>
        <taxon>Bacteria</taxon>
        <taxon>Bacillati</taxon>
        <taxon>Actinomycetota</taxon>
        <taxon>Actinomycetes</taxon>
        <taxon>Micromonosporales</taxon>
        <taxon>Micromonosporaceae</taxon>
        <taxon>Actinoplanes</taxon>
    </lineage>
</organism>
<evidence type="ECO:0000313" key="1">
    <source>
        <dbReference type="EMBL" id="MBG0568406.1"/>
    </source>
</evidence>
<dbReference type="EMBL" id="JADQTO010000037">
    <property type="protein sequence ID" value="MBG0568406.1"/>
    <property type="molecule type" value="Genomic_DNA"/>
</dbReference>
<comment type="caution">
    <text evidence="1">The sequence shown here is derived from an EMBL/GenBank/DDBJ whole genome shotgun (WGS) entry which is preliminary data.</text>
</comment>
<accession>A0A931CL42</accession>
<dbReference type="Proteomes" id="UP000598146">
    <property type="component" value="Unassembled WGS sequence"/>
</dbReference>
<dbReference type="AlphaFoldDB" id="A0A931CL42"/>
<name>A0A931CL42_9ACTN</name>